<dbReference type="Pfam" id="PF10317">
    <property type="entry name" value="7TM_GPCR_Srd"/>
    <property type="match status" value="1"/>
</dbReference>
<feature type="non-terminal residue" evidence="7">
    <location>
        <position position="171"/>
    </location>
</feature>
<evidence type="ECO:0000256" key="4">
    <source>
        <dbReference type="ARBA" id="ARBA00022989"/>
    </source>
</evidence>
<protein>
    <recommendedName>
        <fullName evidence="9">G protein-coupled receptor</fullName>
    </recommendedName>
</protein>
<feature type="transmembrane region" description="Helical" evidence="6">
    <location>
        <begin position="148"/>
        <end position="166"/>
    </location>
</feature>
<dbReference type="AlphaFoldDB" id="A0AAV5T8V9"/>
<comment type="similarity">
    <text evidence="2">Belongs to the nematode receptor-like protein srd family.</text>
</comment>
<sequence>MSYSDLHGTRIARFPTNGGARQWSVSARRLPPYWRHIYAAVQYLFGKHVLILGFLDVRSVTSVVFLFILLVINWPLYTTILYIRWQILTEIEKKSTNLSQKSKRLQRKFVSMLTAQAAVPIVQFYSVVTFLLEFLNILHDPVLEYSSLLVGETTAFLSPIVVLYSIDHYKK</sequence>
<dbReference type="InterPro" id="IPR019421">
    <property type="entry name" value="7TM_GPCR_serpentine_rcpt_Srd"/>
</dbReference>
<evidence type="ECO:0000256" key="3">
    <source>
        <dbReference type="ARBA" id="ARBA00022692"/>
    </source>
</evidence>
<name>A0AAV5T8V9_9BILA</name>
<dbReference type="Proteomes" id="UP001432027">
    <property type="component" value="Unassembled WGS sequence"/>
</dbReference>
<evidence type="ECO:0000256" key="2">
    <source>
        <dbReference type="ARBA" id="ARBA00009166"/>
    </source>
</evidence>
<evidence type="ECO:0000256" key="5">
    <source>
        <dbReference type="ARBA" id="ARBA00023136"/>
    </source>
</evidence>
<proteinExistence type="inferred from homology"/>
<dbReference type="PANTHER" id="PTHR22945:SF40">
    <property type="entry name" value="SERPENTINE RECEPTOR, CLASS D (DELTA)-RELATED"/>
    <property type="match status" value="1"/>
</dbReference>
<evidence type="ECO:0000256" key="1">
    <source>
        <dbReference type="ARBA" id="ARBA00004141"/>
    </source>
</evidence>
<comment type="subcellular location">
    <subcellularLocation>
        <location evidence="1">Membrane</location>
        <topology evidence="1">Multi-pass membrane protein</topology>
    </subcellularLocation>
</comment>
<keyword evidence="3 6" id="KW-0812">Transmembrane</keyword>
<organism evidence="7 8">
    <name type="scientific">Pristionchus entomophagus</name>
    <dbReference type="NCBI Taxonomy" id="358040"/>
    <lineage>
        <taxon>Eukaryota</taxon>
        <taxon>Metazoa</taxon>
        <taxon>Ecdysozoa</taxon>
        <taxon>Nematoda</taxon>
        <taxon>Chromadorea</taxon>
        <taxon>Rhabditida</taxon>
        <taxon>Rhabditina</taxon>
        <taxon>Diplogasteromorpha</taxon>
        <taxon>Diplogasteroidea</taxon>
        <taxon>Neodiplogasteridae</taxon>
        <taxon>Pristionchus</taxon>
    </lineage>
</organism>
<comment type="caution">
    <text evidence="7">The sequence shown here is derived from an EMBL/GenBank/DDBJ whole genome shotgun (WGS) entry which is preliminary data.</text>
</comment>
<accession>A0AAV5T8V9</accession>
<evidence type="ECO:0000256" key="6">
    <source>
        <dbReference type="SAM" id="Phobius"/>
    </source>
</evidence>
<evidence type="ECO:0000313" key="7">
    <source>
        <dbReference type="EMBL" id="GMS92015.1"/>
    </source>
</evidence>
<keyword evidence="4 6" id="KW-1133">Transmembrane helix</keyword>
<gene>
    <name evidence="7" type="ORF">PENTCL1PPCAC_14190</name>
</gene>
<evidence type="ECO:0008006" key="9">
    <source>
        <dbReference type="Google" id="ProtNLM"/>
    </source>
</evidence>
<dbReference type="EMBL" id="BTSX01000004">
    <property type="protein sequence ID" value="GMS92015.1"/>
    <property type="molecule type" value="Genomic_DNA"/>
</dbReference>
<keyword evidence="8" id="KW-1185">Reference proteome</keyword>
<feature type="transmembrane region" description="Helical" evidence="6">
    <location>
        <begin position="61"/>
        <end position="83"/>
    </location>
</feature>
<reference evidence="7" key="1">
    <citation type="submission" date="2023-10" db="EMBL/GenBank/DDBJ databases">
        <title>Genome assembly of Pristionchus species.</title>
        <authorList>
            <person name="Yoshida K."/>
            <person name="Sommer R.J."/>
        </authorList>
    </citation>
    <scope>NUCLEOTIDE SEQUENCE</scope>
    <source>
        <strain evidence="7">RS0144</strain>
    </source>
</reference>
<dbReference type="InterPro" id="IPR050920">
    <property type="entry name" value="Nematode_rcpt-like_delta"/>
</dbReference>
<evidence type="ECO:0000313" key="8">
    <source>
        <dbReference type="Proteomes" id="UP001432027"/>
    </source>
</evidence>
<feature type="transmembrane region" description="Helical" evidence="6">
    <location>
        <begin position="109"/>
        <end position="128"/>
    </location>
</feature>
<dbReference type="GO" id="GO:0016020">
    <property type="term" value="C:membrane"/>
    <property type="evidence" value="ECO:0007669"/>
    <property type="project" value="UniProtKB-SubCell"/>
</dbReference>
<dbReference type="SUPFAM" id="SSF81321">
    <property type="entry name" value="Family A G protein-coupled receptor-like"/>
    <property type="match status" value="1"/>
</dbReference>
<dbReference type="PANTHER" id="PTHR22945">
    <property type="entry name" value="SERPENTINE RECEPTOR, CLASS D DELTA"/>
    <property type="match status" value="1"/>
</dbReference>
<keyword evidence="5 6" id="KW-0472">Membrane</keyword>